<protein>
    <recommendedName>
        <fullName evidence="6">Cytochrome c domain-containing protein</fullName>
    </recommendedName>
</protein>
<evidence type="ECO:0000259" key="6">
    <source>
        <dbReference type="PROSITE" id="PS51007"/>
    </source>
</evidence>
<dbReference type="PROSITE" id="PS51007">
    <property type="entry name" value="CYTC"/>
    <property type="match status" value="1"/>
</dbReference>
<feature type="chain" id="PRO_5002419089" description="Cytochrome c domain-containing protein" evidence="5">
    <location>
        <begin position="22"/>
        <end position="112"/>
    </location>
</feature>
<dbReference type="RefSeq" id="WP_060912528.1">
    <property type="nucleotide sequence ID" value="NZ_CP124749.1"/>
</dbReference>
<feature type="signal peptide" evidence="5">
    <location>
        <begin position="1"/>
        <end position="21"/>
    </location>
</feature>
<dbReference type="Proteomes" id="UP000063308">
    <property type="component" value="Chromosome"/>
</dbReference>
<evidence type="ECO:0000256" key="2">
    <source>
        <dbReference type="ARBA" id="ARBA00022723"/>
    </source>
</evidence>
<keyword evidence="2 4" id="KW-0479">Metal-binding</keyword>
<name>A0A0E4BY99_9BRAD</name>
<dbReference type="Gene3D" id="1.10.760.10">
    <property type="entry name" value="Cytochrome c-like domain"/>
    <property type="match status" value="1"/>
</dbReference>
<keyword evidence="3 4" id="KW-0408">Iron</keyword>
<keyword evidence="5" id="KW-0732">Signal</keyword>
<keyword evidence="1 4" id="KW-0349">Heme</keyword>
<dbReference type="InterPro" id="IPR009056">
    <property type="entry name" value="Cyt_c-like_dom"/>
</dbReference>
<evidence type="ECO:0000313" key="8">
    <source>
        <dbReference type="Proteomes" id="UP000063308"/>
    </source>
</evidence>
<dbReference type="AlphaFoldDB" id="A0A0E4BY99"/>
<dbReference type="GO" id="GO:0009055">
    <property type="term" value="F:electron transfer activity"/>
    <property type="evidence" value="ECO:0007669"/>
    <property type="project" value="InterPro"/>
</dbReference>
<dbReference type="SUPFAM" id="SSF46626">
    <property type="entry name" value="Cytochrome c"/>
    <property type="match status" value="1"/>
</dbReference>
<accession>A0A0E4BY99</accession>
<organism evidence="7 8">
    <name type="scientific">Bradyrhizobium diazoefficiens</name>
    <dbReference type="NCBI Taxonomy" id="1355477"/>
    <lineage>
        <taxon>Bacteria</taxon>
        <taxon>Pseudomonadati</taxon>
        <taxon>Pseudomonadota</taxon>
        <taxon>Alphaproteobacteria</taxon>
        <taxon>Hyphomicrobiales</taxon>
        <taxon>Nitrobacteraceae</taxon>
        <taxon>Bradyrhizobium</taxon>
    </lineage>
</organism>
<reference evidence="7 8" key="1">
    <citation type="submission" date="2014-11" db="EMBL/GenBank/DDBJ databases">
        <title>Symbiosis island explosion on the genome of extra-slow-growing strains of soybean bradyrhizobia with massive insertion sequences.</title>
        <authorList>
            <person name="Iida T."/>
            <person name="Minamisawa K."/>
        </authorList>
    </citation>
    <scope>NUCLEOTIDE SEQUENCE [LARGE SCALE GENOMIC DNA]</scope>
    <source>
        <strain evidence="7 8">NK6</strain>
    </source>
</reference>
<dbReference type="Pfam" id="PF13442">
    <property type="entry name" value="Cytochrome_CBB3"/>
    <property type="match status" value="1"/>
</dbReference>
<evidence type="ECO:0000256" key="1">
    <source>
        <dbReference type="ARBA" id="ARBA00022617"/>
    </source>
</evidence>
<evidence type="ECO:0000256" key="3">
    <source>
        <dbReference type="ARBA" id="ARBA00023004"/>
    </source>
</evidence>
<proteinExistence type="predicted"/>
<dbReference type="InterPro" id="IPR036909">
    <property type="entry name" value="Cyt_c-like_dom_sf"/>
</dbReference>
<dbReference type="EMBL" id="AP014685">
    <property type="protein sequence ID" value="BAR63032.1"/>
    <property type="molecule type" value="Genomic_DNA"/>
</dbReference>
<evidence type="ECO:0000313" key="7">
    <source>
        <dbReference type="EMBL" id="BAR63032.1"/>
    </source>
</evidence>
<evidence type="ECO:0000256" key="5">
    <source>
        <dbReference type="SAM" id="SignalP"/>
    </source>
</evidence>
<dbReference type="GO" id="GO:0020037">
    <property type="term" value="F:heme binding"/>
    <property type="evidence" value="ECO:0007669"/>
    <property type="project" value="InterPro"/>
</dbReference>
<gene>
    <name evidence="7" type="ORF">NK6_9898</name>
</gene>
<sequence>MKRFVPALLAVVVLWSTGSQAMDFEQRHAEALLQRMCSRCHAVGKTGTSPNKVAPPFRRLGENKLYDPDFMQRLQDGYSSIHRFMPTFRFGRDDAEAVVNYLRAIQEPQKPK</sequence>
<evidence type="ECO:0000256" key="4">
    <source>
        <dbReference type="PROSITE-ProRule" id="PRU00433"/>
    </source>
</evidence>
<feature type="domain" description="Cytochrome c" evidence="6">
    <location>
        <begin position="24"/>
        <end position="106"/>
    </location>
</feature>
<dbReference type="GO" id="GO:0046872">
    <property type="term" value="F:metal ion binding"/>
    <property type="evidence" value="ECO:0007669"/>
    <property type="project" value="UniProtKB-KW"/>
</dbReference>